<name>A0AAE1FUC0_PETCI</name>
<comment type="caution">
    <text evidence="1">The sequence shown here is derived from an EMBL/GenBank/DDBJ whole genome shotgun (WGS) entry which is preliminary data.</text>
</comment>
<protein>
    <submittedName>
        <fullName evidence="1">Uncharacterized protein</fullName>
    </submittedName>
</protein>
<accession>A0AAE1FUC0</accession>
<reference evidence="1" key="1">
    <citation type="submission" date="2023-10" db="EMBL/GenBank/DDBJ databases">
        <title>Genome assemblies of two species of porcelain crab, Petrolisthes cinctipes and Petrolisthes manimaculis (Anomura: Porcellanidae).</title>
        <authorList>
            <person name="Angst P."/>
        </authorList>
    </citation>
    <scope>NUCLEOTIDE SEQUENCE</scope>
    <source>
        <strain evidence="1">PB745_01</strain>
        <tissue evidence="1">Gill</tissue>
    </source>
</reference>
<evidence type="ECO:0000313" key="2">
    <source>
        <dbReference type="Proteomes" id="UP001286313"/>
    </source>
</evidence>
<dbReference type="Proteomes" id="UP001286313">
    <property type="component" value="Unassembled WGS sequence"/>
</dbReference>
<evidence type="ECO:0000313" key="1">
    <source>
        <dbReference type="EMBL" id="KAK3880039.1"/>
    </source>
</evidence>
<sequence length="195" mass="22528">MEVCPFKELMEVEEEICLKMMLWRSLPEWEDLTHQWYQVSLWLGGSTVAYAYGMRKKVRNGEKEEDAKQTKDKTGLSEVSELDVRKVRQVTGEYRGRVNHLMGASEEDQHSDVLFHLDSRISLLEEKLHVLEALTDLALHPRHWQEIDASQSSSLPRALTLAPVDQLALHQHAHALQQVAHIAQIQREWKIGSNK</sequence>
<keyword evidence="2" id="KW-1185">Reference proteome</keyword>
<dbReference type="EMBL" id="JAWQEG010001360">
    <property type="protein sequence ID" value="KAK3880039.1"/>
    <property type="molecule type" value="Genomic_DNA"/>
</dbReference>
<organism evidence="1 2">
    <name type="scientific">Petrolisthes cinctipes</name>
    <name type="common">Flat porcelain crab</name>
    <dbReference type="NCBI Taxonomy" id="88211"/>
    <lineage>
        <taxon>Eukaryota</taxon>
        <taxon>Metazoa</taxon>
        <taxon>Ecdysozoa</taxon>
        <taxon>Arthropoda</taxon>
        <taxon>Crustacea</taxon>
        <taxon>Multicrustacea</taxon>
        <taxon>Malacostraca</taxon>
        <taxon>Eumalacostraca</taxon>
        <taxon>Eucarida</taxon>
        <taxon>Decapoda</taxon>
        <taxon>Pleocyemata</taxon>
        <taxon>Anomura</taxon>
        <taxon>Galatheoidea</taxon>
        <taxon>Porcellanidae</taxon>
        <taxon>Petrolisthes</taxon>
    </lineage>
</organism>
<gene>
    <name evidence="1" type="ORF">Pcinc_015426</name>
</gene>
<proteinExistence type="predicted"/>
<dbReference type="AlphaFoldDB" id="A0AAE1FUC0"/>